<evidence type="ECO:0000313" key="1">
    <source>
        <dbReference type="EMBL" id="KKN71919.1"/>
    </source>
</evidence>
<reference evidence="1" key="1">
    <citation type="journal article" date="2015" name="Nature">
        <title>Complex archaea that bridge the gap between prokaryotes and eukaryotes.</title>
        <authorList>
            <person name="Spang A."/>
            <person name="Saw J.H."/>
            <person name="Jorgensen S.L."/>
            <person name="Zaremba-Niedzwiedzka K."/>
            <person name="Martijn J."/>
            <person name="Lind A.E."/>
            <person name="van Eijk R."/>
            <person name="Schleper C."/>
            <person name="Guy L."/>
            <person name="Ettema T.J."/>
        </authorList>
    </citation>
    <scope>NUCLEOTIDE SEQUENCE</scope>
</reference>
<comment type="caution">
    <text evidence="1">The sequence shown here is derived from an EMBL/GenBank/DDBJ whole genome shotgun (WGS) entry which is preliminary data.</text>
</comment>
<protein>
    <submittedName>
        <fullName evidence="1">Uncharacterized protein</fullName>
    </submittedName>
</protein>
<accession>A0A0F9SYD5</accession>
<sequence length="74" mass="8763">MKNVYEYTETINSAIPMRRNRQLFSSKVKAKGHFLDKSGMRLDPLADSKVYREDNIWSVTIDNTTYEWIVVDLY</sequence>
<gene>
    <name evidence="1" type="ORF">LCGC14_0415650</name>
</gene>
<dbReference type="EMBL" id="LAZR01000373">
    <property type="protein sequence ID" value="KKN71919.1"/>
    <property type="molecule type" value="Genomic_DNA"/>
</dbReference>
<proteinExistence type="predicted"/>
<dbReference type="AlphaFoldDB" id="A0A0F9SYD5"/>
<organism evidence="1">
    <name type="scientific">marine sediment metagenome</name>
    <dbReference type="NCBI Taxonomy" id="412755"/>
    <lineage>
        <taxon>unclassified sequences</taxon>
        <taxon>metagenomes</taxon>
        <taxon>ecological metagenomes</taxon>
    </lineage>
</organism>
<name>A0A0F9SYD5_9ZZZZ</name>